<name>A0A7W7FAN3_9SPHN</name>
<proteinExistence type="predicted"/>
<accession>A0A7W7FAN3</accession>
<evidence type="ECO:0000313" key="2">
    <source>
        <dbReference type="EMBL" id="MBB4633848.1"/>
    </source>
</evidence>
<dbReference type="RefSeq" id="WP_184071813.1">
    <property type="nucleotide sequence ID" value="NZ_JACHNZ010000062.1"/>
</dbReference>
<reference evidence="2 3" key="1">
    <citation type="submission" date="2020-08" db="EMBL/GenBank/DDBJ databases">
        <title>Genomic Encyclopedia of Type Strains, Phase IV (KMG-IV): sequencing the most valuable type-strain genomes for metagenomic binning, comparative biology and taxonomic classification.</title>
        <authorList>
            <person name="Goeker M."/>
        </authorList>
    </citation>
    <scope>NUCLEOTIDE SEQUENCE [LARGE SCALE GENOMIC DNA]</scope>
    <source>
        <strain evidence="2 3">DSM 17328</strain>
    </source>
</reference>
<dbReference type="AlphaFoldDB" id="A0A7W7FAN3"/>
<organism evidence="2 3">
    <name type="scientific">Sphingosinicella soli</name>
    <dbReference type="NCBI Taxonomy" id="333708"/>
    <lineage>
        <taxon>Bacteria</taxon>
        <taxon>Pseudomonadati</taxon>
        <taxon>Pseudomonadota</taxon>
        <taxon>Alphaproteobacteria</taxon>
        <taxon>Sphingomonadales</taxon>
        <taxon>Sphingosinicellaceae</taxon>
        <taxon>Sphingosinicella</taxon>
    </lineage>
</organism>
<gene>
    <name evidence="2" type="ORF">GGQ98_003504</name>
</gene>
<dbReference type="EMBL" id="JACHNZ010000062">
    <property type="protein sequence ID" value="MBB4633848.1"/>
    <property type="molecule type" value="Genomic_DNA"/>
</dbReference>
<evidence type="ECO:0000256" key="1">
    <source>
        <dbReference type="SAM" id="MobiDB-lite"/>
    </source>
</evidence>
<feature type="region of interest" description="Disordered" evidence="1">
    <location>
        <begin position="295"/>
        <end position="317"/>
    </location>
</feature>
<dbReference type="Pfam" id="PF09898">
    <property type="entry name" value="DUF2125"/>
    <property type="match status" value="1"/>
</dbReference>
<evidence type="ECO:0008006" key="4">
    <source>
        <dbReference type="Google" id="ProtNLM"/>
    </source>
</evidence>
<keyword evidence="3" id="KW-1185">Reference proteome</keyword>
<dbReference type="InterPro" id="IPR018666">
    <property type="entry name" value="DUF2125"/>
</dbReference>
<dbReference type="Proteomes" id="UP000566324">
    <property type="component" value="Unassembled WGS sequence"/>
</dbReference>
<protein>
    <recommendedName>
        <fullName evidence="4">DUF2125 domain-containing protein</fullName>
    </recommendedName>
</protein>
<comment type="caution">
    <text evidence="2">The sequence shown here is derived from an EMBL/GenBank/DDBJ whole genome shotgun (WGS) entry which is preliminary data.</text>
</comment>
<sequence>MRRLPFWVAVLPLLLGLGAYWLYWNGESKAFGAFVAERLGVPVAIAGFPYRIEIRTEDIDIRRQTRELSVAVQASKMAINRQPWRTGHAVIEAQEPRLQVALARFTGMRLDIEAPTMLASIRRPGDTLERLSLHFGTAKVWLPFAGGPFDATDFELHLRETPDAAPLSRSPTLPVRAEARIAGTLTRAGTSLGLNIPLFVTARGPIASLEGWRSGGTIEAKGAQLLLEEKPLADIEATLAPLPDGRIAVSGTISSECPFTVKALLEGGVPATEYRARRARTMTLTGDSAAGLVVGAPEGASGGPVRSQEPPCPVLRR</sequence>
<evidence type="ECO:0000313" key="3">
    <source>
        <dbReference type="Proteomes" id="UP000566324"/>
    </source>
</evidence>